<dbReference type="InterPro" id="IPR005670">
    <property type="entry name" value="PstB-like"/>
</dbReference>
<evidence type="ECO:0000256" key="2">
    <source>
        <dbReference type="ARBA" id="ARBA00022475"/>
    </source>
</evidence>
<dbReference type="PROSITE" id="PS00211">
    <property type="entry name" value="ABC_TRANSPORTER_1"/>
    <property type="match status" value="1"/>
</dbReference>
<keyword evidence="3" id="KW-0997">Cell inner membrane</keyword>
<gene>
    <name evidence="10" type="ORF">EZJ58_5362</name>
</gene>
<dbReference type="InterPro" id="IPR003593">
    <property type="entry name" value="AAA+_ATPase"/>
</dbReference>
<comment type="caution">
    <text evidence="10">The sequence shown here is derived from an EMBL/GenBank/DDBJ whole genome shotgun (WGS) entry which is preliminary data.</text>
</comment>
<evidence type="ECO:0000256" key="7">
    <source>
        <dbReference type="ARBA" id="ARBA00022967"/>
    </source>
</evidence>
<evidence type="ECO:0000313" key="10">
    <source>
        <dbReference type="EMBL" id="TCL07059.1"/>
    </source>
</evidence>
<keyword evidence="1" id="KW-0813">Transport</keyword>
<dbReference type="InterPro" id="IPR017871">
    <property type="entry name" value="ABC_transporter-like_CS"/>
</dbReference>
<dbReference type="Proteomes" id="UP000294555">
    <property type="component" value="Unassembled WGS sequence"/>
</dbReference>
<dbReference type="InterPro" id="IPR027417">
    <property type="entry name" value="P-loop_NTPase"/>
</dbReference>
<dbReference type="EMBL" id="SJOI01000001">
    <property type="protein sequence ID" value="TCL07059.1"/>
    <property type="molecule type" value="Genomic_DNA"/>
</dbReference>
<dbReference type="GO" id="GO:0016887">
    <property type="term" value="F:ATP hydrolysis activity"/>
    <property type="evidence" value="ECO:0007669"/>
    <property type="project" value="InterPro"/>
</dbReference>
<keyword evidence="5" id="KW-0547">Nucleotide-binding</keyword>
<evidence type="ECO:0000256" key="1">
    <source>
        <dbReference type="ARBA" id="ARBA00022448"/>
    </source>
</evidence>
<dbReference type="OrthoDB" id="9802264at2"/>
<dbReference type="SUPFAM" id="SSF52540">
    <property type="entry name" value="P-loop containing nucleoside triphosphate hydrolases"/>
    <property type="match status" value="1"/>
</dbReference>
<evidence type="ECO:0000256" key="5">
    <source>
        <dbReference type="ARBA" id="ARBA00022741"/>
    </source>
</evidence>
<dbReference type="PROSITE" id="PS50893">
    <property type="entry name" value="ABC_TRANSPORTER_2"/>
    <property type="match status" value="1"/>
</dbReference>
<dbReference type="Gene3D" id="3.40.50.300">
    <property type="entry name" value="P-loop containing nucleotide triphosphate hydrolases"/>
    <property type="match status" value="1"/>
</dbReference>
<evidence type="ECO:0000256" key="8">
    <source>
        <dbReference type="ARBA" id="ARBA00023136"/>
    </source>
</evidence>
<dbReference type="GO" id="GO:0035435">
    <property type="term" value="P:phosphate ion transmembrane transport"/>
    <property type="evidence" value="ECO:0007669"/>
    <property type="project" value="InterPro"/>
</dbReference>
<keyword evidence="8" id="KW-0472">Membrane</keyword>
<dbReference type="CDD" id="cd03260">
    <property type="entry name" value="ABC_PstB_phosphate_transporter"/>
    <property type="match status" value="1"/>
</dbReference>
<accession>A0A4R1NIX6</accession>
<reference evidence="10 11" key="1">
    <citation type="submission" date="2019-02" db="EMBL/GenBank/DDBJ databases">
        <title>Investigation of anaerobic lignin degradation for improved lignocellulosic biofuels.</title>
        <authorList>
            <person name="Deangelis K."/>
        </authorList>
    </citation>
    <scope>NUCLEOTIDE SEQUENCE [LARGE SCALE GENOMIC DNA]</scope>
    <source>
        <strain evidence="10 11">159R</strain>
    </source>
</reference>
<evidence type="ECO:0000256" key="4">
    <source>
        <dbReference type="ARBA" id="ARBA00022592"/>
    </source>
</evidence>
<protein>
    <submittedName>
        <fullName evidence="10">Phosphate transport system ATP-binding protein</fullName>
    </submittedName>
</protein>
<keyword evidence="11" id="KW-1185">Reference proteome</keyword>
<dbReference type="Pfam" id="PF00005">
    <property type="entry name" value="ABC_tran"/>
    <property type="match status" value="1"/>
</dbReference>
<organism evidence="10 11">
    <name type="scientific">Sodalis ligni</name>
    <dbReference type="NCBI Taxonomy" id="2697027"/>
    <lineage>
        <taxon>Bacteria</taxon>
        <taxon>Pseudomonadati</taxon>
        <taxon>Pseudomonadota</taxon>
        <taxon>Gammaproteobacteria</taxon>
        <taxon>Enterobacterales</taxon>
        <taxon>Bruguierivoracaceae</taxon>
        <taxon>Sodalis</taxon>
    </lineage>
</organism>
<keyword evidence="4" id="KW-0592">Phosphate transport</keyword>
<proteinExistence type="predicted"/>
<dbReference type="RefSeq" id="WP_132926963.1">
    <property type="nucleotide sequence ID" value="NZ_SJOI01000001.1"/>
</dbReference>
<dbReference type="PANTHER" id="PTHR43423">
    <property type="entry name" value="ABC TRANSPORTER I FAMILY MEMBER 17"/>
    <property type="match status" value="1"/>
</dbReference>
<keyword evidence="7" id="KW-1278">Translocase</keyword>
<evidence type="ECO:0000256" key="6">
    <source>
        <dbReference type="ARBA" id="ARBA00022840"/>
    </source>
</evidence>
<dbReference type="AlphaFoldDB" id="A0A4R1NIX6"/>
<dbReference type="GO" id="GO:0016020">
    <property type="term" value="C:membrane"/>
    <property type="evidence" value="ECO:0007669"/>
    <property type="project" value="InterPro"/>
</dbReference>
<keyword evidence="2" id="KW-1003">Cell membrane</keyword>
<dbReference type="NCBIfam" id="TIGR00972">
    <property type="entry name" value="3a0107s01c2"/>
    <property type="match status" value="1"/>
</dbReference>
<evidence type="ECO:0000259" key="9">
    <source>
        <dbReference type="PROSITE" id="PS50893"/>
    </source>
</evidence>
<dbReference type="GO" id="GO:0005315">
    <property type="term" value="F:phosphate transmembrane transporter activity"/>
    <property type="evidence" value="ECO:0007669"/>
    <property type="project" value="InterPro"/>
</dbReference>
<keyword evidence="6 10" id="KW-0067">ATP-binding</keyword>
<feature type="domain" description="ABC transporter" evidence="9">
    <location>
        <begin position="25"/>
        <end position="266"/>
    </location>
</feature>
<evidence type="ECO:0000313" key="11">
    <source>
        <dbReference type="Proteomes" id="UP000294555"/>
    </source>
</evidence>
<dbReference type="GO" id="GO:0005524">
    <property type="term" value="F:ATP binding"/>
    <property type="evidence" value="ECO:0007669"/>
    <property type="project" value="UniProtKB-KW"/>
</dbReference>
<dbReference type="SMART" id="SM00382">
    <property type="entry name" value="AAA"/>
    <property type="match status" value="1"/>
</dbReference>
<name>A0A4R1NIX6_9GAMM</name>
<dbReference type="InterPro" id="IPR003439">
    <property type="entry name" value="ABC_transporter-like_ATP-bd"/>
</dbReference>
<dbReference type="PANTHER" id="PTHR43423:SF12">
    <property type="entry name" value="IRON EXPORT ATP-BINDING PROTEIN FETA-RELATED"/>
    <property type="match status" value="1"/>
</dbReference>
<evidence type="ECO:0000256" key="3">
    <source>
        <dbReference type="ARBA" id="ARBA00022519"/>
    </source>
</evidence>
<sequence>MSLVKQGIFPPVPDISLLDVGQTALEAKSLAVYYNGRPALEDISLRIPKRHITSLIGPSGCGKSTLLRCFNRMNDLTEDCRVEGEVRLGGENIYHPQQDVVALRRRVGMVFQRPNPFPKSIYDNVVYGLRLLGIRDRRALDIAAEQALRAAALWHEVKDRLRENAFRLSSGQQQRLVIARAIAVEPEILLLDEPTSALDPITTLTIEELMISLKAHFTLVLVTHNMQQAARVSDYTAFIHQGRLVEFSATDRLFTSPAERKTEEYITGRLR</sequence>